<sequence>MDNSHTEQLTAHDQAMSIRLEEPARPEPPEVGRLDGPEELPRLHRRLMDQATVLDGEVMEDWTRAASQVGTLWHEWSGRMHAVAAHEAMREAANHVVTALCEALRHAGDWRETNRWFRLSNGWIKDLTMQADRQFGPITRAQQQP</sequence>
<feature type="region of interest" description="Disordered" evidence="1">
    <location>
        <begin position="1"/>
        <end position="39"/>
    </location>
</feature>
<feature type="compositionally biased region" description="Basic and acidic residues" evidence="1">
    <location>
        <begin position="19"/>
        <end position="39"/>
    </location>
</feature>
<name>A0ABP8VF11_9PSEU</name>
<protein>
    <submittedName>
        <fullName evidence="2">Uncharacterized protein</fullName>
    </submittedName>
</protein>
<feature type="compositionally biased region" description="Polar residues" evidence="1">
    <location>
        <begin position="1"/>
        <end position="11"/>
    </location>
</feature>
<evidence type="ECO:0000313" key="3">
    <source>
        <dbReference type="Proteomes" id="UP001500192"/>
    </source>
</evidence>
<evidence type="ECO:0000256" key="1">
    <source>
        <dbReference type="SAM" id="MobiDB-lite"/>
    </source>
</evidence>
<evidence type="ECO:0000313" key="2">
    <source>
        <dbReference type="EMBL" id="GAA4661673.1"/>
    </source>
</evidence>
<gene>
    <name evidence="2" type="ORF">GCM10023214_62440</name>
</gene>
<proteinExistence type="predicted"/>
<reference evidence="3" key="1">
    <citation type="journal article" date="2019" name="Int. J. Syst. Evol. Microbiol.">
        <title>The Global Catalogue of Microorganisms (GCM) 10K type strain sequencing project: providing services to taxonomists for standard genome sequencing and annotation.</title>
        <authorList>
            <consortium name="The Broad Institute Genomics Platform"/>
            <consortium name="The Broad Institute Genome Sequencing Center for Infectious Disease"/>
            <person name="Wu L."/>
            <person name="Ma J."/>
        </authorList>
    </citation>
    <scope>NUCLEOTIDE SEQUENCE [LARGE SCALE GENOMIC DNA]</scope>
    <source>
        <strain evidence="3">JCM 18054</strain>
    </source>
</reference>
<dbReference type="RefSeq" id="WP_346055832.1">
    <property type="nucleotide sequence ID" value="NZ_BAABIB010000122.1"/>
</dbReference>
<keyword evidence="3" id="KW-1185">Reference proteome</keyword>
<dbReference type="Proteomes" id="UP001500192">
    <property type="component" value="Unassembled WGS sequence"/>
</dbReference>
<comment type="caution">
    <text evidence="2">The sequence shown here is derived from an EMBL/GenBank/DDBJ whole genome shotgun (WGS) entry which is preliminary data.</text>
</comment>
<dbReference type="EMBL" id="BAABIB010000122">
    <property type="protein sequence ID" value="GAA4661673.1"/>
    <property type="molecule type" value="Genomic_DNA"/>
</dbReference>
<accession>A0ABP8VF11</accession>
<organism evidence="2 3">
    <name type="scientific">Amycolatopsis dongchuanensis</name>
    <dbReference type="NCBI Taxonomy" id="1070866"/>
    <lineage>
        <taxon>Bacteria</taxon>
        <taxon>Bacillati</taxon>
        <taxon>Actinomycetota</taxon>
        <taxon>Actinomycetes</taxon>
        <taxon>Pseudonocardiales</taxon>
        <taxon>Pseudonocardiaceae</taxon>
        <taxon>Amycolatopsis</taxon>
    </lineage>
</organism>